<comment type="similarity">
    <text evidence="1 10">Belongs to the amidase family. GatA subfamily.</text>
</comment>
<dbReference type="InterPro" id="IPR000120">
    <property type="entry name" value="Amidase"/>
</dbReference>
<reference evidence="13 14" key="1">
    <citation type="submission" date="2019-02" db="EMBL/GenBank/DDBJ databases">
        <title>Deep-cultivation of Planctomycetes and their phenomic and genomic characterization uncovers novel biology.</title>
        <authorList>
            <person name="Wiegand S."/>
            <person name="Jogler M."/>
            <person name="Boedeker C."/>
            <person name="Pinto D."/>
            <person name="Vollmers J."/>
            <person name="Rivas-Marin E."/>
            <person name="Kohn T."/>
            <person name="Peeters S.H."/>
            <person name="Heuer A."/>
            <person name="Rast P."/>
            <person name="Oberbeckmann S."/>
            <person name="Bunk B."/>
            <person name="Jeske O."/>
            <person name="Meyerdierks A."/>
            <person name="Storesund J.E."/>
            <person name="Kallscheuer N."/>
            <person name="Luecker S."/>
            <person name="Lage O.M."/>
            <person name="Pohl T."/>
            <person name="Merkel B.J."/>
            <person name="Hornburger P."/>
            <person name="Mueller R.-W."/>
            <person name="Bruemmer F."/>
            <person name="Labrenz M."/>
            <person name="Spormann A.M."/>
            <person name="Op Den Camp H."/>
            <person name="Overmann J."/>
            <person name="Amann R."/>
            <person name="Jetten M.S.M."/>
            <person name="Mascher T."/>
            <person name="Medema M.H."/>
            <person name="Devos D.P."/>
            <person name="Kaster A.-K."/>
            <person name="Ovreas L."/>
            <person name="Rohde M."/>
            <person name="Galperin M.Y."/>
            <person name="Jogler C."/>
        </authorList>
    </citation>
    <scope>NUCLEOTIDE SEQUENCE [LARGE SCALE GENOMIC DNA]</scope>
    <source>
        <strain evidence="13 14">Pan14r</strain>
    </source>
</reference>
<comment type="subunit">
    <text evidence="2 10">Heterotrimer of A, B and C subunits.</text>
</comment>
<evidence type="ECO:0000256" key="2">
    <source>
        <dbReference type="ARBA" id="ARBA00011123"/>
    </source>
</evidence>
<evidence type="ECO:0000256" key="1">
    <source>
        <dbReference type="ARBA" id="ARBA00008069"/>
    </source>
</evidence>
<feature type="active site" description="Acyl-ester intermediate" evidence="10">
    <location>
        <position position="255"/>
    </location>
</feature>
<proteinExistence type="inferred from homology"/>
<dbReference type="NCBIfam" id="TIGR00132">
    <property type="entry name" value="gatA"/>
    <property type="match status" value="1"/>
</dbReference>
<evidence type="ECO:0000313" key="13">
    <source>
        <dbReference type="EMBL" id="TWT70851.1"/>
    </source>
</evidence>
<dbReference type="Proteomes" id="UP000317238">
    <property type="component" value="Unassembled WGS sequence"/>
</dbReference>
<evidence type="ECO:0000256" key="4">
    <source>
        <dbReference type="ARBA" id="ARBA00014428"/>
    </source>
</evidence>
<dbReference type="GO" id="GO:0050567">
    <property type="term" value="F:glutaminyl-tRNA synthase (glutamine-hydrolyzing) activity"/>
    <property type="evidence" value="ECO:0007669"/>
    <property type="project" value="UniProtKB-UniRule"/>
</dbReference>
<feature type="active site" description="Charge relay system" evidence="10">
    <location>
        <position position="156"/>
    </location>
</feature>
<evidence type="ECO:0000256" key="9">
    <source>
        <dbReference type="ARBA" id="ARBA00047407"/>
    </source>
</evidence>
<comment type="catalytic activity">
    <reaction evidence="9 10">
        <text>L-glutamyl-tRNA(Gln) + L-glutamine + ATP + H2O = L-glutaminyl-tRNA(Gln) + L-glutamate + ADP + phosphate + H(+)</text>
        <dbReference type="Rhea" id="RHEA:17521"/>
        <dbReference type="Rhea" id="RHEA-COMP:9681"/>
        <dbReference type="Rhea" id="RHEA-COMP:9684"/>
        <dbReference type="ChEBI" id="CHEBI:15377"/>
        <dbReference type="ChEBI" id="CHEBI:15378"/>
        <dbReference type="ChEBI" id="CHEBI:29985"/>
        <dbReference type="ChEBI" id="CHEBI:30616"/>
        <dbReference type="ChEBI" id="CHEBI:43474"/>
        <dbReference type="ChEBI" id="CHEBI:58359"/>
        <dbReference type="ChEBI" id="CHEBI:78520"/>
        <dbReference type="ChEBI" id="CHEBI:78521"/>
        <dbReference type="ChEBI" id="CHEBI:456216"/>
        <dbReference type="EC" id="6.3.5.7"/>
    </reaction>
</comment>
<comment type="function">
    <text evidence="10">Allows the formation of correctly charged Gln-tRNA(Gln) through the transamidation of misacylated Glu-tRNA(Gln) in organisms which lack glutaminyl-tRNA synthetase. The reaction takes place in the presence of glutamine and ATP through an activated gamma-phospho-Glu-tRNA(Gln).</text>
</comment>
<organism evidence="13 14">
    <name type="scientific">Crateriforma conspicua</name>
    <dbReference type="NCBI Taxonomy" id="2527996"/>
    <lineage>
        <taxon>Bacteria</taxon>
        <taxon>Pseudomonadati</taxon>
        <taxon>Planctomycetota</taxon>
        <taxon>Planctomycetia</taxon>
        <taxon>Planctomycetales</taxon>
        <taxon>Planctomycetaceae</taxon>
        <taxon>Crateriforma</taxon>
    </lineage>
</organism>
<dbReference type="GO" id="GO:0016740">
    <property type="term" value="F:transferase activity"/>
    <property type="evidence" value="ECO:0007669"/>
    <property type="project" value="UniProtKB-KW"/>
</dbReference>
<evidence type="ECO:0000256" key="11">
    <source>
        <dbReference type="SAM" id="MobiDB-lite"/>
    </source>
</evidence>
<dbReference type="HAMAP" id="MF_00120">
    <property type="entry name" value="GatA"/>
    <property type="match status" value="1"/>
</dbReference>
<dbReference type="GO" id="GO:0030956">
    <property type="term" value="C:glutamyl-tRNA(Gln) amidotransferase complex"/>
    <property type="evidence" value="ECO:0007669"/>
    <property type="project" value="InterPro"/>
</dbReference>
<accession>A0A5C5Y8T1</accession>
<dbReference type="SUPFAM" id="SSF75304">
    <property type="entry name" value="Amidase signature (AS) enzymes"/>
    <property type="match status" value="1"/>
</dbReference>
<dbReference type="GO" id="GO:0006412">
    <property type="term" value="P:translation"/>
    <property type="evidence" value="ECO:0007669"/>
    <property type="project" value="UniProtKB-UniRule"/>
</dbReference>
<keyword evidence="7 10" id="KW-0067">ATP-binding</keyword>
<evidence type="ECO:0000256" key="10">
    <source>
        <dbReference type="HAMAP-Rule" id="MF_00120"/>
    </source>
</evidence>
<dbReference type="PANTHER" id="PTHR11895">
    <property type="entry name" value="TRANSAMIDASE"/>
    <property type="match status" value="1"/>
</dbReference>
<evidence type="ECO:0000256" key="3">
    <source>
        <dbReference type="ARBA" id="ARBA00012739"/>
    </source>
</evidence>
<dbReference type="EMBL" id="SJPL01000001">
    <property type="protein sequence ID" value="TWT70851.1"/>
    <property type="molecule type" value="Genomic_DNA"/>
</dbReference>
<dbReference type="InterPro" id="IPR023631">
    <property type="entry name" value="Amidase_dom"/>
</dbReference>
<dbReference type="InterPro" id="IPR020556">
    <property type="entry name" value="Amidase_CS"/>
</dbReference>
<keyword evidence="14" id="KW-1185">Reference proteome</keyword>
<dbReference type="Pfam" id="PF01425">
    <property type="entry name" value="Amidase"/>
    <property type="match status" value="1"/>
</dbReference>
<dbReference type="InterPro" id="IPR036928">
    <property type="entry name" value="AS_sf"/>
</dbReference>
<evidence type="ECO:0000256" key="8">
    <source>
        <dbReference type="ARBA" id="ARBA00022917"/>
    </source>
</evidence>
<name>A0A5C5Y8T1_9PLAN</name>
<evidence type="ECO:0000313" key="14">
    <source>
        <dbReference type="Proteomes" id="UP000317238"/>
    </source>
</evidence>
<dbReference type="EC" id="6.3.5.7" evidence="3 10"/>
<keyword evidence="5 10" id="KW-0436">Ligase</keyword>
<dbReference type="PROSITE" id="PS00571">
    <property type="entry name" value="AMIDASES"/>
    <property type="match status" value="1"/>
</dbReference>
<keyword evidence="13" id="KW-0808">Transferase</keyword>
<feature type="compositionally biased region" description="Basic and acidic residues" evidence="11">
    <location>
        <begin position="1"/>
        <end position="17"/>
    </location>
</feature>
<keyword evidence="6 10" id="KW-0547">Nucleotide-binding</keyword>
<dbReference type="GO" id="GO:0005524">
    <property type="term" value="F:ATP binding"/>
    <property type="evidence" value="ECO:0007669"/>
    <property type="project" value="UniProtKB-KW"/>
</dbReference>
<feature type="region of interest" description="Disordered" evidence="11">
    <location>
        <begin position="1"/>
        <end position="45"/>
    </location>
</feature>
<dbReference type="Gene3D" id="3.90.1300.10">
    <property type="entry name" value="Amidase signature (AS) domain"/>
    <property type="match status" value="1"/>
</dbReference>
<dbReference type="AlphaFoldDB" id="A0A5C5Y8T1"/>
<feature type="active site" description="Charge relay system" evidence="10">
    <location>
        <position position="231"/>
    </location>
</feature>
<protein>
    <recommendedName>
        <fullName evidence="4 10">Glutamyl-tRNA(Gln) amidotransferase subunit A</fullName>
        <shortName evidence="10">Glu-ADT subunit A</shortName>
        <ecNumber evidence="3 10">6.3.5.7</ecNumber>
    </recommendedName>
</protein>
<feature type="domain" description="Amidase" evidence="12">
    <location>
        <begin position="102"/>
        <end position="551"/>
    </location>
</feature>
<evidence type="ECO:0000259" key="12">
    <source>
        <dbReference type="Pfam" id="PF01425"/>
    </source>
</evidence>
<evidence type="ECO:0000256" key="5">
    <source>
        <dbReference type="ARBA" id="ARBA00022598"/>
    </source>
</evidence>
<keyword evidence="8 10" id="KW-0648">Protein biosynthesis</keyword>
<dbReference type="InterPro" id="IPR004412">
    <property type="entry name" value="GatA"/>
</dbReference>
<evidence type="ECO:0000256" key="6">
    <source>
        <dbReference type="ARBA" id="ARBA00022741"/>
    </source>
</evidence>
<feature type="compositionally biased region" description="Basic residues" evidence="11">
    <location>
        <begin position="18"/>
        <end position="28"/>
    </location>
</feature>
<sequence length="571" mass="60678">MNHGAKTLERCEGDGSSKIHRSGGHVRWSKGVDSGQISPDGRIESDVGYSDGLSADLADIRSISRGTADTDDTFASPPLSMLDSVSAILNALASGDASARQITEQSLEAIAQTDPKINAVTHVAAETALATADDVDRRRAAGQSLGALAGVPIAIKDLICTTDMPTTCASRMLRDFVPPYDATVIRKLRDADAVLIGKTNMDEFAMGASNETSVYGPTRNPWNHDRIPGGSSGGSAATIAAGQVPASLGSDTGGSIRQPASHCGITGLKPTYGRVSRYGLVAFASSLDQIGPMAWSAEDVALLLETIAGYEPRDSTSLDTPVPEYSKAIQSSDLRGIKIGVLRDGLEQDGLDESVRKSVTEAMQVFTDLGAEIVDVQLPHSQYWVPTYYVIAPCEASSNLSRYDGAHYGHRSDADIDPADGPLLSMYRHSRQEGFGSEVKRRIMIGTYALSTGYYDAYYNKALKVRRLIRGDYDAAFQQADLLLGPTAPTSAFALGDKLDDPIQMYLCDLYTVGANLAGIPAISIPAGLDDSGLPIGVQLQAPALEESRLLFAAAAFQSQTQFHQLRPGKP</sequence>
<evidence type="ECO:0000256" key="7">
    <source>
        <dbReference type="ARBA" id="ARBA00022840"/>
    </source>
</evidence>
<comment type="caution">
    <text evidence="13">The sequence shown here is derived from an EMBL/GenBank/DDBJ whole genome shotgun (WGS) entry which is preliminary data.</text>
</comment>
<gene>
    <name evidence="10 13" type="primary">gatA</name>
    <name evidence="13" type="ORF">Pan14r_31590</name>
</gene>
<dbReference type="PANTHER" id="PTHR11895:SF151">
    <property type="entry name" value="GLUTAMYL-TRNA(GLN) AMIDOTRANSFERASE SUBUNIT A"/>
    <property type="match status" value="1"/>
</dbReference>